<dbReference type="GO" id="GO:0005634">
    <property type="term" value="C:nucleus"/>
    <property type="evidence" value="ECO:0007669"/>
    <property type="project" value="TreeGrafter"/>
</dbReference>
<keyword evidence="1 3" id="KW-0853">WD repeat</keyword>
<evidence type="ECO:0000313" key="6">
    <source>
        <dbReference type="Proteomes" id="UP001342314"/>
    </source>
</evidence>
<dbReference type="InterPro" id="IPR036322">
    <property type="entry name" value="WD40_repeat_dom_sf"/>
</dbReference>
<dbReference type="AlphaFoldDB" id="A0AAV5GHM0"/>
<protein>
    <recommendedName>
        <fullName evidence="7">WD40 repeat-like protein</fullName>
    </recommendedName>
</protein>
<dbReference type="Pfam" id="PF00400">
    <property type="entry name" value="WD40"/>
    <property type="match status" value="3"/>
</dbReference>
<feature type="region of interest" description="Disordered" evidence="4">
    <location>
        <begin position="97"/>
        <end position="148"/>
    </location>
</feature>
<evidence type="ECO:0000256" key="4">
    <source>
        <dbReference type="SAM" id="MobiDB-lite"/>
    </source>
</evidence>
<evidence type="ECO:0000256" key="3">
    <source>
        <dbReference type="PROSITE-ProRule" id="PRU00221"/>
    </source>
</evidence>
<reference evidence="5 6" key="1">
    <citation type="submission" date="2021-12" db="EMBL/GenBank/DDBJ databases">
        <title>High titer production of polyol ester of fatty acids by Rhodotorula paludigena BS15 towards product separation-free biomass refinery.</title>
        <authorList>
            <person name="Mano J."/>
            <person name="Ono H."/>
            <person name="Tanaka T."/>
            <person name="Naito K."/>
            <person name="Sushida H."/>
            <person name="Ike M."/>
            <person name="Tokuyasu K."/>
            <person name="Kitaoka M."/>
        </authorList>
    </citation>
    <scope>NUCLEOTIDE SEQUENCE [LARGE SCALE GENOMIC DNA]</scope>
    <source>
        <strain evidence="5 6">BS15</strain>
    </source>
</reference>
<dbReference type="PANTHER" id="PTHR14107">
    <property type="entry name" value="WD REPEAT PROTEIN"/>
    <property type="match status" value="1"/>
</dbReference>
<organism evidence="5 6">
    <name type="scientific">Rhodotorula paludigena</name>
    <dbReference type="NCBI Taxonomy" id="86838"/>
    <lineage>
        <taxon>Eukaryota</taxon>
        <taxon>Fungi</taxon>
        <taxon>Dikarya</taxon>
        <taxon>Basidiomycota</taxon>
        <taxon>Pucciniomycotina</taxon>
        <taxon>Microbotryomycetes</taxon>
        <taxon>Sporidiobolales</taxon>
        <taxon>Sporidiobolaceae</taxon>
        <taxon>Rhodotorula</taxon>
    </lineage>
</organism>
<dbReference type="GO" id="GO:0045013">
    <property type="term" value="P:carbon catabolite repression of transcription"/>
    <property type="evidence" value="ECO:0007669"/>
    <property type="project" value="TreeGrafter"/>
</dbReference>
<dbReference type="GO" id="GO:0032153">
    <property type="term" value="C:cell division site"/>
    <property type="evidence" value="ECO:0007669"/>
    <property type="project" value="TreeGrafter"/>
</dbReference>
<proteinExistence type="predicted"/>
<accession>A0AAV5GHM0</accession>
<name>A0AAV5GHM0_9BASI</name>
<feature type="repeat" description="WD" evidence="3">
    <location>
        <begin position="466"/>
        <end position="497"/>
    </location>
</feature>
<evidence type="ECO:0008006" key="7">
    <source>
        <dbReference type="Google" id="ProtNLM"/>
    </source>
</evidence>
<dbReference type="SUPFAM" id="SSF50978">
    <property type="entry name" value="WD40 repeat-like"/>
    <property type="match status" value="1"/>
</dbReference>
<gene>
    <name evidence="5" type="ORF">Rhopal_001533-T1</name>
</gene>
<evidence type="ECO:0000256" key="1">
    <source>
        <dbReference type="ARBA" id="ARBA00022574"/>
    </source>
</evidence>
<dbReference type="InterPro" id="IPR001680">
    <property type="entry name" value="WD40_rpt"/>
</dbReference>
<feature type="region of interest" description="Disordered" evidence="4">
    <location>
        <begin position="555"/>
        <end position="605"/>
    </location>
</feature>
<feature type="compositionally biased region" description="Basic residues" evidence="4">
    <location>
        <begin position="555"/>
        <end position="566"/>
    </location>
</feature>
<dbReference type="GO" id="GO:0051286">
    <property type="term" value="C:cell tip"/>
    <property type="evidence" value="ECO:0007669"/>
    <property type="project" value="TreeGrafter"/>
</dbReference>
<sequence>MADLNLPPQSFFAAPEGVYTLVSTLIPAASSTQGSSTAHFTPSAAAATPAPGGQNVVAALEQANAPPAYPSRLAVVAVQLPKAGAGLSGLGMSIGRGRGKDAEAGPTTPGLSAGDAVNPLDSLAGSGNGGAAGTTNGQAPSSPVPKRKPLTSSFSMLGGLSLASGEGAAVATSRPARAFKGSSSSFIRSWEGLPLSQVQLKAIAESNAGRDTIFGFQTLGKAIVWSEIGQGKKDALARVIFSSFPTCIDANQHTASGSQIDVLIGFNSGDIIWMDPLTARYSRFNKSGCITSSAITSILWLPPAPPTSASSPGTDPNYSPPGNRSNLFVTSHADGSIVLWDKDKEDWNGFVTQPFPSVASAYTPGLDSASSPGKENEWPLAGAGAANMGSFKVAAGQEDMVVSKPPATDRKGQTATKNNPVAHWRLSRKAITAFAFSPDLTLCAAVGEDGCLRIIDVLEEQLLDVFSSYFGAINSVAWSPDGRFVVTGGQDDLCTVYAPLEQHIVAHCQGHCSWVTGVAWDAWRTEDRTLRFASVGEDCKLILWDLSSASLTRPKAHAHPHIRRHSSSSQTSLHRRSHSESGQYLPLGDGDDRPPSGPAFHPAPRRDDVSILQPIMVKTLSNDLLYGLHVLQDYIVLATRNGTVLQFDRPPDSDVSGLSSEFAASVVRLDARART</sequence>
<evidence type="ECO:0000313" key="5">
    <source>
        <dbReference type="EMBL" id="GJN88567.1"/>
    </source>
</evidence>
<evidence type="ECO:0000256" key="2">
    <source>
        <dbReference type="ARBA" id="ARBA00022737"/>
    </source>
</evidence>
<dbReference type="InterPro" id="IPR051362">
    <property type="entry name" value="WD_repeat_creC_regulators"/>
</dbReference>
<dbReference type="PROSITE" id="PS50082">
    <property type="entry name" value="WD_REPEATS_2"/>
    <property type="match status" value="1"/>
</dbReference>
<dbReference type="InterPro" id="IPR015943">
    <property type="entry name" value="WD40/YVTN_repeat-like_dom_sf"/>
</dbReference>
<keyword evidence="6" id="KW-1185">Reference proteome</keyword>
<dbReference type="SMART" id="SM00320">
    <property type="entry name" value="WD40"/>
    <property type="match status" value="4"/>
</dbReference>
<dbReference type="Gene3D" id="2.130.10.10">
    <property type="entry name" value="YVTN repeat-like/Quinoprotein amine dehydrogenase"/>
    <property type="match status" value="1"/>
</dbReference>
<comment type="caution">
    <text evidence="5">The sequence shown here is derived from an EMBL/GenBank/DDBJ whole genome shotgun (WGS) entry which is preliminary data.</text>
</comment>
<dbReference type="PANTHER" id="PTHR14107:SF16">
    <property type="entry name" value="AT02583P"/>
    <property type="match status" value="1"/>
</dbReference>
<dbReference type="EMBL" id="BQKY01000003">
    <property type="protein sequence ID" value="GJN88567.1"/>
    <property type="molecule type" value="Genomic_DNA"/>
</dbReference>
<keyword evidence="2" id="KW-0677">Repeat</keyword>
<dbReference type="Proteomes" id="UP001342314">
    <property type="component" value="Unassembled WGS sequence"/>
</dbReference>